<dbReference type="RefSeq" id="WP_161760839.1">
    <property type="nucleotide sequence ID" value="NZ_JAAATX020000002.1"/>
</dbReference>
<protein>
    <submittedName>
        <fullName evidence="2">Hint domain-containing protein</fullName>
    </submittedName>
</protein>
<name>A0ABS6J034_9RHOB</name>
<feature type="domain" description="Hedgehog/Intein (Hint)" evidence="1">
    <location>
        <begin position="28"/>
        <end position="163"/>
    </location>
</feature>
<dbReference type="InterPro" id="IPR028992">
    <property type="entry name" value="Hedgehog/Intein_dom"/>
</dbReference>
<sequence length="215" mass="23442">MDEVLRETMAERAVTLAVEVFRTTELACFLRGTRIETAEGLVAIEEIEEGMLVETLDRGLQPVRRVLSKTVDARGRLAPVVLEAGVLGNSRPIRVSPHHRMVVTGWRAELMTGEPEVLAAAVDLVDGARVRVEPQETAEYFHLLFDRHEIVFAEGAPTESYHPFAADAGQVAPETLAEIMAIFPGLGLEFWEGTLLGGTVRPCATAEASRLLLAA</sequence>
<dbReference type="SUPFAM" id="SSF51294">
    <property type="entry name" value="Hedgehog/intein (Hint) domain"/>
    <property type="match status" value="1"/>
</dbReference>
<organism evidence="2 3">
    <name type="scientific">Paragemmobacter amnigenus</name>
    <dbReference type="NCBI Taxonomy" id="2852097"/>
    <lineage>
        <taxon>Bacteria</taxon>
        <taxon>Pseudomonadati</taxon>
        <taxon>Pseudomonadota</taxon>
        <taxon>Alphaproteobacteria</taxon>
        <taxon>Rhodobacterales</taxon>
        <taxon>Paracoccaceae</taxon>
        <taxon>Paragemmobacter</taxon>
    </lineage>
</organism>
<reference evidence="2 3" key="1">
    <citation type="submission" date="2021-06" db="EMBL/GenBank/DDBJ databases">
        <title>Rhodobacteraceae bacterium strain HSP-20.</title>
        <authorList>
            <person name="Chen W.-M."/>
        </authorList>
    </citation>
    <scope>NUCLEOTIDE SEQUENCE [LARGE SCALE GENOMIC DNA]</scope>
    <source>
        <strain evidence="2 3">HSP-20</strain>
    </source>
</reference>
<dbReference type="Pfam" id="PF13403">
    <property type="entry name" value="Hint_2"/>
    <property type="match status" value="1"/>
</dbReference>
<gene>
    <name evidence="2" type="ORF">GU927_002795</name>
</gene>
<evidence type="ECO:0000313" key="2">
    <source>
        <dbReference type="EMBL" id="MBU9696767.1"/>
    </source>
</evidence>
<proteinExistence type="predicted"/>
<dbReference type="InterPro" id="IPR006141">
    <property type="entry name" value="Intein_N"/>
</dbReference>
<comment type="caution">
    <text evidence="2">The sequence shown here is derived from an EMBL/GenBank/DDBJ whole genome shotgun (WGS) entry which is preliminary data.</text>
</comment>
<evidence type="ECO:0000313" key="3">
    <source>
        <dbReference type="Proteomes" id="UP000731907"/>
    </source>
</evidence>
<dbReference type="Proteomes" id="UP000731907">
    <property type="component" value="Unassembled WGS sequence"/>
</dbReference>
<dbReference type="Gene3D" id="2.170.16.10">
    <property type="entry name" value="Hedgehog/Intein (Hint) domain"/>
    <property type="match status" value="1"/>
</dbReference>
<dbReference type="InterPro" id="IPR036844">
    <property type="entry name" value="Hint_dom_sf"/>
</dbReference>
<accession>A0ABS6J034</accession>
<dbReference type="PROSITE" id="PS50817">
    <property type="entry name" value="INTEIN_N_TER"/>
    <property type="match status" value="1"/>
</dbReference>
<keyword evidence="3" id="KW-1185">Reference proteome</keyword>
<dbReference type="EMBL" id="JAAATX020000002">
    <property type="protein sequence ID" value="MBU9696767.1"/>
    <property type="molecule type" value="Genomic_DNA"/>
</dbReference>
<evidence type="ECO:0000259" key="1">
    <source>
        <dbReference type="Pfam" id="PF13403"/>
    </source>
</evidence>